<evidence type="ECO:0008006" key="3">
    <source>
        <dbReference type="Google" id="ProtNLM"/>
    </source>
</evidence>
<name>A0ABY4JC36_9BACT</name>
<gene>
    <name evidence="1" type="ORF">MWH26_00160</name>
</gene>
<proteinExistence type="predicted"/>
<reference evidence="1 2" key="1">
    <citation type="submission" date="2022-04" db="EMBL/GenBank/DDBJ databases">
        <title>Hymenobacter sp. isolated from the air.</title>
        <authorList>
            <person name="Won M."/>
            <person name="Lee C.-M."/>
            <person name="Woen H.-Y."/>
            <person name="Kwon S.-W."/>
        </authorList>
    </citation>
    <scope>NUCLEOTIDE SEQUENCE [LARGE SCALE GENOMIC DNA]</scope>
    <source>
        <strain evidence="2">5516 S-25</strain>
    </source>
</reference>
<dbReference type="EMBL" id="CP095848">
    <property type="protein sequence ID" value="UPL49346.1"/>
    <property type="molecule type" value="Genomic_DNA"/>
</dbReference>
<evidence type="ECO:0000313" key="1">
    <source>
        <dbReference type="EMBL" id="UPL49346.1"/>
    </source>
</evidence>
<dbReference type="Proteomes" id="UP000829647">
    <property type="component" value="Chromosome"/>
</dbReference>
<keyword evidence="2" id="KW-1185">Reference proteome</keyword>
<dbReference type="RefSeq" id="WP_247975570.1">
    <property type="nucleotide sequence ID" value="NZ_CP095848.1"/>
</dbReference>
<organism evidence="1 2">
    <name type="scientific">Hymenobacter sublimis</name>
    <dbReference type="NCBI Taxonomy" id="2933777"/>
    <lineage>
        <taxon>Bacteria</taxon>
        <taxon>Pseudomonadati</taxon>
        <taxon>Bacteroidota</taxon>
        <taxon>Cytophagia</taxon>
        <taxon>Cytophagales</taxon>
        <taxon>Hymenobacteraceae</taxon>
        <taxon>Hymenobacter</taxon>
    </lineage>
</organism>
<protein>
    <recommendedName>
        <fullName evidence="3">STAS/SEC14 domain-containing protein</fullName>
    </recommendedName>
</protein>
<evidence type="ECO:0000313" key="2">
    <source>
        <dbReference type="Proteomes" id="UP000829647"/>
    </source>
</evidence>
<accession>A0ABY4JC36</accession>
<sequence length="150" mass="17051">MGNLDEKLVNNDCFQIWYETDHGLLQVHWRALSSTHQAKDCLLGVLEKVRAQRIQRLLLNLDGMPELSVLDCYVLEKRVQQQLPGLQLQQLALVLTSYMQHQALLESSVVSPPFDMQVFDDSATALEWLQQSSNAEGARWTVSHNAYEAA</sequence>